<dbReference type="OrthoDB" id="9805628at2"/>
<keyword evidence="6" id="KW-0456">Lyase</keyword>
<keyword evidence="4" id="KW-0663">Pyridoxal phosphate</keyword>
<dbReference type="Proteomes" id="UP000076587">
    <property type="component" value="Unassembled WGS sequence"/>
</dbReference>
<comment type="caution">
    <text evidence="13">The sequence shown here is derived from an EMBL/GenBank/DDBJ whole genome shotgun (WGS) entry which is preliminary data.</text>
</comment>
<dbReference type="InterPro" id="IPR050571">
    <property type="entry name" value="Class-IV_PLP-Dep_Aminotrnsfr"/>
</dbReference>
<evidence type="ECO:0000256" key="9">
    <source>
        <dbReference type="ARBA" id="ARBA00049529"/>
    </source>
</evidence>
<dbReference type="PANTHER" id="PTHR42743:SF2">
    <property type="entry name" value="AMINODEOXYCHORISMATE LYASE"/>
    <property type="match status" value="1"/>
</dbReference>
<dbReference type="InterPro" id="IPR043132">
    <property type="entry name" value="BCAT-like_C"/>
</dbReference>
<evidence type="ECO:0000313" key="13">
    <source>
        <dbReference type="EMBL" id="KZN57414.1"/>
    </source>
</evidence>
<organism evidence="13 14">
    <name type="scientific">Pseudoalteromonas luteoviolacea NCIMB 1942</name>
    <dbReference type="NCBI Taxonomy" id="1365253"/>
    <lineage>
        <taxon>Bacteria</taxon>
        <taxon>Pseudomonadati</taxon>
        <taxon>Pseudomonadota</taxon>
        <taxon>Gammaproteobacteria</taxon>
        <taxon>Alteromonadales</taxon>
        <taxon>Pseudoalteromonadaceae</taxon>
        <taxon>Pseudoalteromonas</taxon>
    </lineage>
</organism>
<evidence type="ECO:0000256" key="6">
    <source>
        <dbReference type="ARBA" id="ARBA00023239"/>
    </source>
</evidence>
<evidence type="ECO:0000256" key="11">
    <source>
        <dbReference type="ARBA" id="ARBA00069174"/>
    </source>
</evidence>
<comment type="similarity">
    <text evidence="2">Belongs to the class-IV pyridoxal-phosphate-dependent aminotransferase family.</text>
</comment>
<dbReference type="GO" id="GO:0030170">
    <property type="term" value="F:pyridoxal phosphate binding"/>
    <property type="evidence" value="ECO:0007669"/>
    <property type="project" value="InterPro"/>
</dbReference>
<dbReference type="InterPro" id="IPR036038">
    <property type="entry name" value="Aminotransferase-like"/>
</dbReference>
<evidence type="ECO:0000256" key="1">
    <source>
        <dbReference type="ARBA" id="ARBA00001933"/>
    </source>
</evidence>
<gene>
    <name evidence="13" type="ORF">N482_23855</name>
</gene>
<evidence type="ECO:0000256" key="3">
    <source>
        <dbReference type="ARBA" id="ARBA00011738"/>
    </source>
</evidence>
<keyword evidence="5" id="KW-0289">Folate biosynthesis</keyword>
<comment type="cofactor">
    <cofactor evidence="1">
        <name>pyridoxal 5'-phosphate</name>
        <dbReference type="ChEBI" id="CHEBI:597326"/>
    </cofactor>
</comment>
<dbReference type="InterPro" id="IPR001544">
    <property type="entry name" value="Aminotrans_IV"/>
</dbReference>
<comment type="subunit">
    <text evidence="3">Homodimer.</text>
</comment>
<evidence type="ECO:0000256" key="7">
    <source>
        <dbReference type="ARBA" id="ARBA00035633"/>
    </source>
</evidence>
<evidence type="ECO:0000313" key="14">
    <source>
        <dbReference type="Proteomes" id="UP000076587"/>
    </source>
</evidence>
<evidence type="ECO:0000256" key="2">
    <source>
        <dbReference type="ARBA" id="ARBA00009320"/>
    </source>
</evidence>
<sequence length="254" mass="28323">MDVSHKDRGLNYGDGFFTTVKIDSGALALWDYHLMRLQECEKRLGFPALDYKSLTNECQEIAKERNLGFLKVLVTRGCGGRGYGLPEKPTPKIIVTQGDLPSHYKDWKKNGVSLGYSDIQLGHQPLFAGLKTLNRLEQVMIKQGAQNSLFDDVLVEDIAGNIIESSASNILVVKNGGVFTPKLDMCGISGVYLRHLCSQLKVIEQRIQRQDLEQADAIYICNSLMGLVPVKSLDKQIFDVHTALQLKEEIEAPE</sequence>
<evidence type="ECO:0000256" key="10">
    <source>
        <dbReference type="ARBA" id="ARBA00054027"/>
    </source>
</evidence>
<dbReference type="FunFam" id="3.20.10.10:FF:000002">
    <property type="entry name" value="D-alanine aminotransferase"/>
    <property type="match status" value="1"/>
</dbReference>
<protein>
    <recommendedName>
        <fullName evidence="11 12">Aminodeoxychorismate lyase</fullName>
        <ecNumber evidence="8 12">4.1.3.38</ecNumber>
    </recommendedName>
</protein>
<evidence type="ECO:0000256" key="4">
    <source>
        <dbReference type="ARBA" id="ARBA00022898"/>
    </source>
</evidence>
<dbReference type="InterPro" id="IPR043131">
    <property type="entry name" value="BCAT-like_N"/>
</dbReference>
<dbReference type="GO" id="GO:0008696">
    <property type="term" value="F:4-amino-4-deoxychorismate lyase activity"/>
    <property type="evidence" value="ECO:0007669"/>
    <property type="project" value="UniProtKB-UniRule"/>
</dbReference>
<dbReference type="AlphaFoldDB" id="A0A167GXK1"/>
<evidence type="ECO:0000256" key="8">
    <source>
        <dbReference type="ARBA" id="ARBA00035676"/>
    </source>
</evidence>
<evidence type="ECO:0000256" key="5">
    <source>
        <dbReference type="ARBA" id="ARBA00022909"/>
    </source>
</evidence>
<dbReference type="GO" id="GO:0005829">
    <property type="term" value="C:cytosol"/>
    <property type="evidence" value="ECO:0007669"/>
    <property type="project" value="TreeGrafter"/>
</dbReference>
<dbReference type="Pfam" id="PF01063">
    <property type="entry name" value="Aminotran_4"/>
    <property type="match status" value="1"/>
</dbReference>
<dbReference type="Gene3D" id="3.20.10.10">
    <property type="entry name" value="D-amino Acid Aminotransferase, subunit A, domain 2"/>
    <property type="match status" value="1"/>
</dbReference>
<dbReference type="RefSeq" id="WP_063375714.1">
    <property type="nucleotide sequence ID" value="NZ_AUXT01000030.1"/>
</dbReference>
<dbReference type="PANTHER" id="PTHR42743">
    <property type="entry name" value="AMINO-ACID AMINOTRANSFERASE"/>
    <property type="match status" value="1"/>
</dbReference>
<dbReference type="EMBL" id="AUXT01000030">
    <property type="protein sequence ID" value="KZN57414.1"/>
    <property type="molecule type" value="Genomic_DNA"/>
</dbReference>
<name>A0A167GXK1_9GAMM</name>
<dbReference type="PATRIC" id="fig|1365253.3.peg.715"/>
<dbReference type="InterPro" id="IPR017824">
    <property type="entry name" value="Aminodeoxychorismate_lyase_IV"/>
</dbReference>
<proteinExistence type="inferred from homology"/>
<dbReference type="NCBIfam" id="TIGR03461">
    <property type="entry name" value="pabC_Proteo"/>
    <property type="match status" value="1"/>
</dbReference>
<dbReference type="SUPFAM" id="SSF56752">
    <property type="entry name" value="D-aminoacid aminotransferase-like PLP-dependent enzymes"/>
    <property type="match status" value="1"/>
</dbReference>
<comment type="function">
    <text evidence="10">Involved in the biosynthesis of p-aminobenzoate (PABA), a precursor of tetrahydrofolate. Converts 4-amino-4-deoxychorismate into 4-aminobenzoate (PABA) and pyruvate.</text>
</comment>
<evidence type="ECO:0000256" key="12">
    <source>
        <dbReference type="NCBIfam" id="TIGR03461"/>
    </source>
</evidence>
<dbReference type="EC" id="4.1.3.38" evidence="8 12"/>
<reference evidence="13 14" key="1">
    <citation type="submission" date="2013-07" db="EMBL/GenBank/DDBJ databases">
        <title>Comparative Genomic and Metabolomic Analysis of Twelve Strains of Pseudoalteromonas luteoviolacea.</title>
        <authorList>
            <person name="Vynne N.G."/>
            <person name="Mansson M."/>
            <person name="Gram L."/>
        </authorList>
    </citation>
    <scope>NUCLEOTIDE SEQUENCE [LARGE SCALE GENOMIC DNA]</scope>
    <source>
        <strain evidence="13 14">NCIMB 1942</strain>
    </source>
</reference>
<comment type="catalytic activity">
    <reaction evidence="9">
        <text>4-amino-4-deoxychorismate = 4-aminobenzoate + pyruvate + H(+)</text>
        <dbReference type="Rhea" id="RHEA:16201"/>
        <dbReference type="ChEBI" id="CHEBI:15361"/>
        <dbReference type="ChEBI" id="CHEBI:15378"/>
        <dbReference type="ChEBI" id="CHEBI:17836"/>
        <dbReference type="ChEBI" id="CHEBI:58406"/>
        <dbReference type="EC" id="4.1.3.38"/>
    </reaction>
</comment>
<dbReference type="Gene3D" id="3.30.470.10">
    <property type="match status" value="1"/>
</dbReference>
<dbReference type="GO" id="GO:0046656">
    <property type="term" value="P:folic acid biosynthetic process"/>
    <property type="evidence" value="ECO:0007669"/>
    <property type="project" value="UniProtKB-KW"/>
</dbReference>
<accession>A0A167GXK1</accession>
<comment type="pathway">
    <text evidence="7">Cofactor biosynthesis; tetrahydrofolate biosynthesis; 4-aminobenzoate from chorismate: step 2/2.</text>
</comment>
<dbReference type="GO" id="GO:0008153">
    <property type="term" value="P:4-aminobenzoate biosynthetic process"/>
    <property type="evidence" value="ECO:0007669"/>
    <property type="project" value="UniProtKB-UniRule"/>
</dbReference>